<feature type="region of interest" description="Disordered" evidence="2">
    <location>
        <begin position="75"/>
        <end position="95"/>
    </location>
</feature>
<dbReference type="GO" id="GO:0043130">
    <property type="term" value="F:ubiquitin binding"/>
    <property type="evidence" value="ECO:0007669"/>
    <property type="project" value="TreeGrafter"/>
</dbReference>
<evidence type="ECO:0000256" key="2">
    <source>
        <dbReference type="SAM" id="MobiDB-lite"/>
    </source>
</evidence>
<dbReference type="PANTHER" id="PTHR23322">
    <property type="entry name" value="FAS-ASSOCIATED PROTEIN"/>
    <property type="match status" value="1"/>
</dbReference>
<sequence>MVISDGEGTMDEDSDDYWDDDGSSPIDLMGEDEDDPSDARIFGNSATVNARMGQDAWGGDARTRARMETRDRLGFGGAGASAFQARDGGDIDLPDGIDREEARMLEAAMLGVAYIPPDNATASRMADYGPSAPAPASVLNARSITTETDRAYEESLRADREKEAQRRAEKIAKEMIEAEKAQAEAREKAEREAEEAARAKIAADAAEALPDEPNIGDDDVVNIAFRLPDGSRVMRRFLSSHSARALFLFIDGYEKLHAGSSRLAVEPGTYRLVAQHPRRVIESDDAGTIAEAGITHKQEALMIDLLG</sequence>
<dbReference type="KEGG" id="olu:OSTLU_15181"/>
<accession>A4RWL5</accession>
<organism evidence="4 5">
    <name type="scientific">Ostreococcus lucimarinus (strain CCE9901)</name>
    <dbReference type="NCBI Taxonomy" id="436017"/>
    <lineage>
        <taxon>Eukaryota</taxon>
        <taxon>Viridiplantae</taxon>
        <taxon>Chlorophyta</taxon>
        <taxon>Mamiellophyceae</taxon>
        <taxon>Mamiellales</taxon>
        <taxon>Bathycoccaceae</taxon>
        <taxon>Ostreococcus</taxon>
    </lineage>
</organism>
<dbReference type="OMA" id="AGITHKQ"/>
<gene>
    <name evidence="4" type="ORF">OSTLU_15181</name>
</gene>
<dbReference type="InterPro" id="IPR029071">
    <property type="entry name" value="Ubiquitin-like_domsf"/>
</dbReference>
<dbReference type="eggNOG" id="KOG1363">
    <property type="taxonomic scope" value="Eukaryota"/>
</dbReference>
<dbReference type="InterPro" id="IPR001012">
    <property type="entry name" value="UBX_dom"/>
</dbReference>
<proteinExistence type="predicted"/>
<feature type="region of interest" description="Disordered" evidence="2">
    <location>
        <begin position="1"/>
        <end position="39"/>
    </location>
</feature>
<reference evidence="4 5" key="1">
    <citation type="journal article" date="2007" name="Proc. Natl. Acad. Sci. U.S.A.">
        <title>The tiny eukaryote Ostreococcus provides genomic insights into the paradox of plankton speciation.</title>
        <authorList>
            <person name="Palenik B."/>
            <person name="Grimwood J."/>
            <person name="Aerts A."/>
            <person name="Rouze P."/>
            <person name="Salamov A."/>
            <person name="Putnam N."/>
            <person name="Dupont C."/>
            <person name="Jorgensen R."/>
            <person name="Derelle E."/>
            <person name="Rombauts S."/>
            <person name="Zhou K."/>
            <person name="Otillar R."/>
            <person name="Merchant S.S."/>
            <person name="Podell S."/>
            <person name="Gaasterland T."/>
            <person name="Napoli C."/>
            <person name="Gendler K."/>
            <person name="Manuell A."/>
            <person name="Tai V."/>
            <person name="Vallon O."/>
            <person name="Piganeau G."/>
            <person name="Jancek S."/>
            <person name="Heijde M."/>
            <person name="Jabbari K."/>
            <person name="Bowler C."/>
            <person name="Lohr M."/>
            <person name="Robbens S."/>
            <person name="Werner G."/>
            <person name="Dubchak I."/>
            <person name="Pazour G.J."/>
            <person name="Ren Q."/>
            <person name="Paulsen I."/>
            <person name="Delwiche C."/>
            <person name="Schmutz J."/>
            <person name="Rokhsar D."/>
            <person name="Van de Peer Y."/>
            <person name="Moreau H."/>
            <person name="Grigoriev I.V."/>
        </authorList>
    </citation>
    <scope>NUCLEOTIDE SEQUENCE [LARGE SCALE GENOMIC DNA]</scope>
    <source>
        <strain evidence="4 5">CCE9901</strain>
    </source>
</reference>
<evidence type="ECO:0000313" key="5">
    <source>
        <dbReference type="Proteomes" id="UP000001568"/>
    </source>
</evidence>
<dbReference type="SUPFAM" id="SSF54236">
    <property type="entry name" value="Ubiquitin-like"/>
    <property type="match status" value="1"/>
</dbReference>
<name>A4RWL5_OSTLU</name>
<dbReference type="PANTHER" id="PTHR23322:SF93">
    <property type="entry name" value="UBX DOMAIN-CONTAINING PROTEIN 8"/>
    <property type="match status" value="1"/>
</dbReference>
<protein>
    <recommendedName>
        <fullName evidence="3">UBX domain-containing protein</fullName>
    </recommendedName>
</protein>
<dbReference type="CDD" id="cd01767">
    <property type="entry name" value="UBX"/>
    <property type="match status" value="1"/>
</dbReference>
<evidence type="ECO:0000256" key="1">
    <source>
        <dbReference type="SAM" id="Coils"/>
    </source>
</evidence>
<dbReference type="GeneID" id="5001540"/>
<dbReference type="SMART" id="SM00166">
    <property type="entry name" value="UBX"/>
    <property type="match status" value="1"/>
</dbReference>
<dbReference type="EMBL" id="CP000584">
    <property type="protein sequence ID" value="ABO95645.1"/>
    <property type="molecule type" value="Genomic_DNA"/>
</dbReference>
<feature type="compositionally biased region" description="Acidic residues" evidence="2">
    <location>
        <begin position="8"/>
        <end position="22"/>
    </location>
</feature>
<dbReference type="InterPro" id="IPR050730">
    <property type="entry name" value="UBX_domain-protein"/>
</dbReference>
<feature type="coiled-coil region" evidence="1">
    <location>
        <begin position="161"/>
        <end position="209"/>
    </location>
</feature>
<dbReference type="OrthoDB" id="1920064at2759"/>
<dbReference type="Gramene" id="ABO95645">
    <property type="protein sequence ID" value="ABO95645"/>
    <property type="gene ID" value="OSTLU_15181"/>
</dbReference>
<keyword evidence="5" id="KW-1185">Reference proteome</keyword>
<keyword evidence="1" id="KW-0175">Coiled coil</keyword>
<dbReference type="STRING" id="436017.A4RWL5"/>
<dbReference type="HOGENOM" id="CLU_907315_0_0_1"/>
<dbReference type="PROSITE" id="PS50033">
    <property type="entry name" value="UBX"/>
    <property type="match status" value="1"/>
</dbReference>
<dbReference type="Proteomes" id="UP000001568">
    <property type="component" value="Chromosome 4"/>
</dbReference>
<dbReference type="Pfam" id="PF00789">
    <property type="entry name" value="UBX"/>
    <property type="match status" value="1"/>
</dbReference>
<dbReference type="AlphaFoldDB" id="A4RWL5"/>
<dbReference type="Gene3D" id="3.10.20.90">
    <property type="entry name" value="Phosphatidylinositol 3-kinase Catalytic Subunit, Chain A, domain 1"/>
    <property type="match status" value="1"/>
</dbReference>
<feature type="domain" description="UBX" evidence="3">
    <location>
        <begin position="216"/>
        <end position="302"/>
    </location>
</feature>
<evidence type="ECO:0000313" key="4">
    <source>
        <dbReference type="EMBL" id="ABO95645.1"/>
    </source>
</evidence>
<dbReference type="RefSeq" id="XP_001417352.1">
    <property type="nucleotide sequence ID" value="XM_001417315.1"/>
</dbReference>
<evidence type="ECO:0000259" key="3">
    <source>
        <dbReference type="PROSITE" id="PS50033"/>
    </source>
</evidence>